<feature type="transmembrane region" description="Helical" evidence="1">
    <location>
        <begin position="6"/>
        <end position="25"/>
    </location>
</feature>
<feature type="transmembrane region" description="Helical" evidence="1">
    <location>
        <begin position="629"/>
        <end position="650"/>
    </location>
</feature>
<feature type="transmembrane region" description="Helical" evidence="1">
    <location>
        <begin position="56"/>
        <end position="74"/>
    </location>
</feature>
<reference evidence="2 3" key="1">
    <citation type="submission" date="2017-03" db="EMBL/GenBank/DDBJ databases">
        <authorList>
            <person name="Afonso C.L."/>
            <person name="Miller P.J."/>
            <person name="Scott M.A."/>
            <person name="Spackman E."/>
            <person name="Goraichik I."/>
            <person name="Dimitrov K.M."/>
            <person name="Suarez D.L."/>
            <person name="Swayne D.E."/>
        </authorList>
    </citation>
    <scope>NUCLEOTIDE SEQUENCE [LARGE SCALE GENOMIC DNA]</scope>
    <source>
        <strain evidence="2 3">CECT 7450</strain>
    </source>
</reference>
<gene>
    <name evidence="2" type="ORF">ROA7450_00529</name>
</gene>
<protein>
    <submittedName>
        <fullName evidence="2">Uncharacterized protein</fullName>
    </submittedName>
</protein>
<keyword evidence="3" id="KW-1185">Reference proteome</keyword>
<feature type="transmembrane region" description="Helical" evidence="1">
    <location>
        <begin position="321"/>
        <end position="346"/>
    </location>
</feature>
<keyword evidence="1" id="KW-0812">Transmembrane</keyword>
<feature type="transmembrane region" description="Helical" evidence="1">
    <location>
        <begin position="533"/>
        <end position="553"/>
    </location>
</feature>
<accession>A0A1X6YEF4</accession>
<keyword evidence="1" id="KW-0472">Membrane</keyword>
<feature type="transmembrane region" description="Helical" evidence="1">
    <location>
        <begin position="560"/>
        <end position="581"/>
    </location>
</feature>
<dbReference type="Proteomes" id="UP000193061">
    <property type="component" value="Unassembled WGS sequence"/>
</dbReference>
<evidence type="ECO:0000313" key="2">
    <source>
        <dbReference type="EMBL" id="SLN17190.1"/>
    </source>
</evidence>
<keyword evidence="1" id="KW-1133">Transmembrane helix</keyword>
<feature type="transmembrane region" description="Helical" evidence="1">
    <location>
        <begin position="485"/>
        <end position="513"/>
    </location>
</feature>
<feature type="transmembrane region" description="Helical" evidence="1">
    <location>
        <begin position="117"/>
        <end position="135"/>
    </location>
</feature>
<dbReference type="OrthoDB" id="7857051at2"/>
<dbReference type="AlphaFoldDB" id="A0A1X6YEF4"/>
<feature type="transmembrane region" description="Helical" evidence="1">
    <location>
        <begin position="448"/>
        <end position="465"/>
    </location>
</feature>
<proteinExistence type="predicted"/>
<dbReference type="RefSeq" id="WP_085804090.1">
    <property type="nucleotide sequence ID" value="NZ_FWFX01000001.1"/>
</dbReference>
<dbReference type="EMBL" id="FWFX01000001">
    <property type="protein sequence ID" value="SLN17190.1"/>
    <property type="molecule type" value="Genomic_DNA"/>
</dbReference>
<evidence type="ECO:0000313" key="3">
    <source>
        <dbReference type="Proteomes" id="UP000193061"/>
    </source>
</evidence>
<sequence>MNTLIYVGFVIAGAVTLLIEAYRNYNSSLTSVPFKEHPILQNVEVAKLCTPREKNIGFVFYSLLYLVTYILVLSSTEIYELVTQAAASSSEIGPTDDQIGSSDEPQSLFSEQYGKPIFISAAIIAIFSIGALKPVESTMRSLAHRLAGVPRGVYRVIEILHGITFEEESFKNVTDATPLCELFTLNAQRTFQESYDKSSIPTILLSLKTIDYLAPTLIGTQRNSYFSLTQLDKMAELSKKLEADVDDLKGLLVVPLEASDDKRKELFDKANQVANDTIALFAVHFLRNNRAVKNLNQSENSAIAKISNEVKRAYRVELNAFALGTLSSLVLSVSVAFAMVYTWHYFEDPIKAKMVTNSVTTVAKNELTEINDKNRDLYAEACAEVFNDEDKLKDVLPDNNKWDNEKLNTSAQLPTEAKEKCIKIWKDARDTKKTENIQGVLFYSFKEVASVLLATVLAAITAIFGREVRKEDESWPAWKFRRPPFLRLSSMALIPAIMAVVGVAVGSFLVDWYNLDFVMTENQIQSFFRDNAVFFAMHLGFGFIMGVSVLILIDQHDEWSAFLTIPLGIVCAFVVIFWYYLTVITGYAPGNIRPKPLDFETLAFNIGFGPFDVGFWGHLSSFGFVTREAIVYGAYPAFFLITFAIFLEILEEVPISKRRSGQNEVAQAGFFRKLLEKVPFLRAKATKKGGS</sequence>
<name>A0A1X6YEF4_9RHOB</name>
<evidence type="ECO:0000256" key="1">
    <source>
        <dbReference type="SAM" id="Phobius"/>
    </source>
</evidence>
<organism evidence="2 3">
    <name type="scientific">Roseovarius albus</name>
    <dbReference type="NCBI Taxonomy" id="1247867"/>
    <lineage>
        <taxon>Bacteria</taxon>
        <taxon>Pseudomonadati</taxon>
        <taxon>Pseudomonadota</taxon>
        <taxon>Alphaproteobacteria</taxon>
        <taxon>Rhodobacterales</taxon>
        <taxon>Roseobacteraceae</taxon>
        <taxon>Roseovarius</taxon>
    </lineage>
</organism>